<evidence type="ECO:0000313" key="9">
    <source>
        <dbReference type="EMBL" id="GFG34804.1"/>
    </source>
</evidence>
<dbReference type="EMBL" id="BLKM01008748">
    <property type="protein sequence ID" value="GFG34804.1"/>
    <property type="molecule type" value="Genomic_DNA"/>
</dbReference>
<dbReference type="PANTHER" id="PTHR44281">
    <property type="entry name" value="SPINDLE ASSEMBLY ABNORMAL PROTEIN 6 HOMOLOG"/>
    <property type="match status" value="1"/>
</dbReference>
<keyword evidence="5" id="KW-0131">Cell cycle</keyword>
<evidence type="ECO:0000256" key="1">
    <source>
        <dbReference type="ARBA" id="ARBA00004300"/>
    </source>
</evidence>
<dbReference type="GO" id="GO:0007099">
    <property type="term" value="P:centriole replication"/>
    <property type="evidence" value="ECO:0007669"/>
    <property type="project" value="TreeGrafter"/>
</dbReference>
<evidence type="ECO:0000256" key="4">
    <source>
        <dbReference type="ARBA" id="ARBA00023212"/>
    </source>
</evidence>
<dbReference type="PANTHER" id="PTHR44281:SF2">
    <property type="entry name" value="SPINDLE ASSEMBLY ABNORMAL PROTEIN 6 HOMOLOG"/>
    <property type="match status" value="1"/>
</dbReference>
<feature type="coiled-coil region" evidence="6">
    <location>
        <begin position="287"/>
        <end position="314"/>
    </location>
</feature>
<keyword evidence="4" id="KW-0206">Cytoskeleton</keyword>
<evidence type="ECO:0000256" key="7">
    <source>
        <dbReference type="SAM" id="MobiDB-lite"/>
    </source>
</evidence>
<dbReference type="Proteomes" id="UP000502823">
    <property type="component" value="Unassembled WGS sequence"/>
</dbReference>
<dbReference type="Gene3D" id="2.170.210.20">
    <property type="entry name" value="Spindle assembly abnormal protein 6, N-terminal domain"/>
    <property type="match status" value="1"/>
</dbReference>
<proteinExistence type="predicted"/>
<evidence type="ECO:0000256" key="3">
    <source>
        <dbReference type="ARBA" id="ARBA00023054"/>
    </source>
</evidence>
<sequence length="600" mass="67804">MQNFCGNDDILNRLTSPEVIYSELQRTFVKSKGKEDRNKLLKLVISFVNVVSPVSEKSLSVQLTDDDDPFVLYSLFISEVDFQTIKEQQGLLVEYDKFPQQLIKLLHLCNSDGSNYHLVIEEALGDTFASHQTVMKIIETNQFKHLCHLCLFISTGTDAEIKKHLAVELKLLKDALSHAESKASQAKRRAEDLSKKLELKERELEQLQNRWREETKNIHEQTREEIKSEREKLIKAQQDMKKSFDAEKVQFQGILAENKQSFEALIAGLQVENKALFEQSCELESKLREQSTKLDALHKENVLLQREATALRSQNAKLDASYHEKEKSLNCLRTRHAVLEQSLLEENLADKEAVLVRRQTSLQNLSEEFLKGNEIIKTLQKDIVVLKSKMRQRTKIILEQESVLSSKEKERVALLALVEDQRRKIEHLESVERQLSLSLKNETAKLTEKEAMLSNNTNLINWLNRRITELQTASQAQPASRLHPGGSGVTTSTPCLGLTLGSRRTFEFGQPAESDVLQSGTPAIAVRPQHEVTVSPGHLDTAAVVSDAAGSGTSAACQNRIVENVRTAPLEVAQARVQPKPKTFNPSSYFPKPSKSVTLR</sequence>
<organism evidence="9 10">
    <name type="scientific">Coptotermes formosanus</name>
    <name type="common">Formosan subterranean termite</name>
    <dbReference type="NCBI Taxonomy" id="36987"/>
    <lineage>
        <taxon>Eukaryota</taxon>
        <taxon>Metazoa</taxon>
        <taxon>Ecdysozoa</taxon>
        <taxon>Arthropoda</taxon>
        <taxon>Hexapoda</taxon>
        <taxon>Insecta</taxon>
        <taxon>Pterygota</taxon>
        <taxon>Neoptera</taxon>
        <taxon>Polyneoptera</taxon>
        <taxon>Dictyoptera</taxon>
        <taxon>Blattodea</taxon>
        <taxon>Blattoidea</taxon>
        <taxon>Termitoidae</taxon>
        <taxon>Rhinotermitidae</taxon>
        <taxon>Coptotermes</taxon>
    </lineage>
</organism>
<dbReference type="AlphaFoldDB" id="A0A6L2PRB9"/>
<dbReference type="GO" id="GO:0005813">
    <property type="term" value="C:centrosome"/>
    <property type="evidence" value="ECO:0007669"/>
    <property type="project" value="UniProtKB-SubCell"/>
</dbReference>
<dbReference type="InterPro" id="IPR032396">
    <property type="entry name" value="SAS-6_N"/>
</dbReference>
<comment type="caution">
    <text evidence="9">The sequence shown here is derived from an EMBL/GenBank/DDBJ whole genome shotgun (WGS) entry which is preliminary data.</text>
</comment>
<protein>
    <recommendedName>
        <fullName evidence="8">Spindle assembly abnormal protein 6 N-terminal domain-containing protein</fullName>
    </recommendedName>
</protein>
<evidence type="ECO:0000256" key="5">
    <source>
        <dbReference type="ARBA" id="ARBA00023306"/>
    </source>
</evidence>
<dbReference type="GO" id="GO:0005814">
    <property type="term" value="C:centriole"/>
    <property type="evidence" value="ECO:0007669"/>
    <property type="project" value="TreeGrafter"/>
</dbReference>
<name>A0A6L2PRB9_COPFO</name>
<dbReference type="CDD" id="cd10142">
    <property type="entry name" value="HD_SAS6_N"/>
    <property type="match status" value="1"/>
</dbReference>
<gene>
    <name evidence="9" type="ORF">Cfor_00139</name>
</gene>
<dbReference type="InParanoid" id="A0A6L2PRB9"/>
<accession>A0A6L2PRB9</accession>
<evidence type="ECO:0000313" key="10">
    <source>
        <dbReference type="Proteomes" id="UP000502823"/>
    </source>
</evidence>
<evidence type="ECO:0000256" key="2">
    <source>
        <dbReference type="ARBA" id="ARBA00022490"/>
    </source>
</evidence>
<keyword evidence="3 6" id="KW-0175">Coiled coil</keyword>
<comment type="subcellular location">
    <subcellularLocation>
        <location evidence="1">Cytoplasm</location>
        <location evidence="1">Cytoskeleton</location>
        <location evidence="1">Microtubule organizing center</location>
        <location evidence="1">Centrosome</location>
    </subcellularLocation>
</comment>
<dbReference type="FunCoup" id="A0A6L2PRB9">
    <property type="interactions" value="469"/>
</dbReference>
<feature type="domain" description="Spindle assembly abnormal protein 6 N-terminal" evidence="8">
    <location>
        <begin position="48"/>
        <end position="151"/>
    </location>
</feature>
<dbReference type="InterPro" id="IPR038558">
    <property type="entry name" value="SAS-6_N_sf"/>
</dbReference>
<reference evidence="10" key="1">
    <citation type="submission" date="2020-01" db="EMBL/GenBank/DDBJ databases">
        <title>Draft genome sequence of the Termite Coptotermes fromosanus.</title>
        <authorList>
            <person name="Itakura S."/>
            <person name="Yosikawa Y."/>
            <person name="Umezawa K."/>
        </authorList>
    </citation>
    <scope>NUCLEOTIDE SEQUENCE [LARGE SCALE GENOMIC DNA]</scope>
</reference>
<feature type="coiled-coil region" evidence="6">
    <location>
        <begin position="169"/>
        <end position="239"/>
    </location>
</feature>
<keyword evidence="10" id="KW-1185">Reference proteome</keyword>
<evidence type="ECO:0000259" key="8">
    <source>
        <dbReference type="Pfam" id="PF16531"/>
    </source>
</evidence>
<dbReference type="OrthoDB" id="49058at2759"/>
<dbReference type="Pfam" id="PF16531">
    <property type="entry name" value="SAS-6_N"/>
    <property type="match status" value="1"/>
</dbReference>
<keyword evidence="2" id="KW-0963">Cytoplasm</keyword>
<evidence type="ECO:0000256" key="6">
    <source>
        <dbReference type="SAM" id="Coils"/>
    </source>
</evidence>
<feature type="region of interest" description="Disordered" evidence="7">
    <location>
        <begin position="578"/>
        <end position="600"/>
    </location>
</feature>